<evidence type="ECO:0000313" key="1">
    <source>
        <dbReference type="Proteomes" id="UP000887579"/>
    </source>
</evidence>
<dbReference type="Proteomes" id="UP000887579">
    <property type="component" value="Unplaced"/>
</dbReference>
<evidence type="ECO:0000313" key="2">
    <source>
        <dbReference type="WBParaSite" id="ES5_v2.g25351.t1"/>
    </source>
</evidence>
<organism evidence="1 2">
    <name type="scientific">Panagrolaimus sp. ES5</name>
    <dbReference type="NCBI Taxonomy" id="591445"/>
    <lineage>
        <taxon>Eukaryota</taxon>
        <taxon>Metazoa</taxon>
        <taxon>Ecdysozoa</taxon>
        <taxon>Nematoda</taxon>
        <taxon>Chromadorea</taxon>
        <taxon>Rhabditida</taxon>
        <taxon>Tylenchina</taxon>
        <taxon>Panagrolaimomorpha</taxon>
        <taxon>Panagrolaimoidea</taxon>
        <taxon>Panagrolaimidae</taxon>
        <taxon>Panagrolaimus</taxon>
    </lineage>
</organism>
<proteinExistence type="predicted"/>
<sequence length="353" mass="40730">MDVTNIQNSKKRKRLTNFDENATIEAQFEAIKAENAKLKREIQRQKATIVDLALANTEMKKGNTDVSDDEETKEERLADVEAELRSKLAETQIQMENERKNFEGKLEELKSDINARDNQIKALKEQTSVLQKVKVEMATTNDDFEERLETEKKAFDVKSNGMEATINSLKQKALKEQTSVLQKVKVEMGTTNDEFEERLETEKKAFEVKSNEMEATINSLTQKDAVWQSETAKLNKMLDSRDNDIKKLKQQAVDDKKVKDELEKQIVDTVAKYRIYCNKYDAKSVKLSEEKSTLQLDVTNAQKTAEEYKKKIEKMENEQQKAHDTINEYKTKIKMLEDKVKTGKSSLPCVSYD</sequence>
<name>A0AC34G6S5_9BILA</name>
<accession>A0AC34G6S5</accession>
<protein>
    <submittedName>
        <fullName evidence="2">Uncharacterized protein</fullName>
    </submittedName>
</protein>
<reference evidence="2" key="1">
    <citation type="submission" date="2022-11" db="UniProtKB">
        <authorList>
            <consortium name="WormBaseParasite"/>
        </authorList>
    </citation>
    <scope>IDENTIFICATION</scope>
</reference>
<dbReference type="WBParaSite" id="ES5_v2.g25351.t1">
    <property type="protein sequence ID" value="ES5_v2.g25351.t1"/>
    <property type="gene ID" value="ES5_v2.g25351"/>
</dbReference>